<dbReference type="Gene3D" id="1.10.600.10">
    <property type="entry name" value="Farnesyl Diphosphate Synthase"/>
    <property type="match status" value="1"/>
</dbReference>
<dbReference type="GO" id="GO:0106350">
    <property type="term" value="F:all-trans-octaprenyl-diphosphate synthase activity"/>
    <property type="evidence" value="ECO:0007669"/>
    <property type="project" value="UniProtKB-EC"/>
</dbReference>
<accession>A0A4Y8UPM3</accession>
<evidence type="ECO:0000256" key="5">
    <source>
        <dbReference type="ARBA" id="ARBA00022842"/>
    </source>
</evidence>
<proteinExistence type="inferred from homology"/>
<evidence type="ECO:0000256" key="3">
    <source>
        <dbReference type="ARBA" id="ARBA00022679"/>
    </source>
</evidence>
<name>A0A4Y8UPM3_9GAMM</name>
<keyword evidence="3 12" id="KW-0808">Transferase</keyword>
<protein>
    <recommendedName>
        <fullName evidence="9">Octaprenyl diphosphate synthase</fullName>
        <ecNumber evidence="8">2.5.1.90</ecNumber>
    </recommendedName>
    <alternativeName>
        <fullName evidence="11">All-trans-octaprenyl-diphosphate synthase</fullName>
    </alternativeName>
    <alternativeName>
        <fullName evidence="10">Octaprenyl pyrophosphate synthase</fullName>
    </alternativeName>
</protein>
<keyword evidence="14" id="KW-1185">Reference proteome</keyword>
<evidence type="ECO:0000256" key="8">
    <source>
        <dbReference type="ARBA" id="ARBA00066511"/>
    </source>
</evidence>
<gene>
    <name evidence="13" type="ORF">E3W66_04690</name>
</gene>
<dbReference type="SUPFAM" id="SSF48576">
    <property type="entry name" value="Terpenoid synthases"/>
    <property type="match status" value="1"/>
</dbReference>
<keyword evidence="4" id="KW-0479">Metal-binding</keyword>
<reference evidence="13 14" key="1">
    <citation type="submission" date="2019-03" db="EMBL/GenBank/DDBJ databases">
        <title>Draft genome of Gammaproteobacteria bacterium LSUCC0057, a member of the SAR92 clade.</title>
        <authorList>
            <person name="Lanclos V.C."/>
            <person name="Doiron C."/>
            <person name="Henson M.W."/>
            <person name="Thrash J.C."/>
        </authorList>
    </citation>
    <scope>NUCLEOTIDE SEQUENCE [LARGE SCALE GENOMIC DNA]</scope>
    <source>
        <strain evidence="13 14">LSUCC0057</strain>
    </source>
</reference>
<dbReference type="GO" id="GO:0008299">
    <property type="term" value="P:isoprenoid biosynthetic process"/>
    <property type="evidence" value="ECO:0007669"/>
    <property type="project" value="InterPro"/>
</dbReference>
<dbReference type="PROSITE" id="PS00444">
    <property type="entry name" value="POLYPRENYL_SYNTHASE_2"/>
    <property type="match status" value="1"/>
</dbReference>
<dbReference type="InterPro" id="IPR000092">
    <property type="entry name" value="Polyprenyl_synt"/>
</dbReference>
<dbReference type="InterPro" id="IPR008949">
    <property type="entry name" value="Isoprenoid_synthase_dom_sf"/>
</dbReference>
<dbReference type="AlphaFoldDB" id="A0A4Y8UPM3"/>
<evidence type="ECO:0000313" key="13">
    <source>
        <dbReference type="EMBL" id="TFH69223.1"/>
    </source>
</evidence>
<evidence type="ECO:0000256" key="10">
    <source>
        <dbReference type="ARBA" id="ARBA00079637"/>
    </source>
</evidence>
<dbReference type="InterPro" id="IPR033749">
    <property type="entry name" value="Polyprenyl_synt_CS"/>
</dbReference>
<comment type="similarity">
    <text evidence="2 12">Belongs to the FPP/GGPP synthase family.</text>
</comment>
<organism evidence="13 14">
    <name type="scientific">Gammaproteobacteria bacterium LSUCC0057</name>
    <dbReference type="NCBI Taxonomy" id="2559237"/>
    <lineage>
        <taxon>Bacteria</taxon>
        <taxon>Pseudomonadati</taxon>
        <taxon>Pseudomonadota</taxon>
        <taxon>Gammaproteobacteria</taxon>
        <taxon>Cellvibrionales</taxon>
        <taxon>Porticoccaceae</taxon>
        <taxon>SAR92 clade</taxon>
    </lineage>
</organism>
<dbReference type="Pfam" id="PF00348">
    <property type="entry name" value="polyprenyl_synt"/>
    <property type="match status" value="1"/>
</dbReference>
<evidence type="ECO:0000313" key="14">
    <source>
        <dbReference type="Proteomes" id="UP000298133"/>
    </source>
</evidence>
<dbReference type="SFLD" id="SFLDS00005">
    <property type="entry name" value="Isoprenoid_Synthase_Type_I"/>
    <property type="match status" value="1"/>
</dbReference>
<dbReference type="FunFam" id="1.10.600.10:FF:000002">
    <property type="entry name" value="Octaprenyl diphosphate synthase"/>
    <property type="match status" value="1"/>
</dbReference>
<evidence type="ECO:0000256" key="7">
    <source>
        <dbReference type="ARBA" id="ARBA00055029"/>
    </source>
</evidence>
<dbReference type="Proteomes" id="UP000298133">
    <property type="component" value="Unassembled WGS sequence"/>
</dbReference>
<evidence type="ECO:0000256" key="4">
    <source>
        <dbReference type="ARBA" id="ARBA00022723"/>
    </source>
</evidence>
<evidence type="ECO:0000256" key="11">
    <source>
        <dbReference type="ARBA" id="ARBA00083124"/>
    </source>
</evidence>
<dbReference type="PANTHER" id="PTHR12001:SF69">
    <property type="entry name" value="ALL TRANS-POLYPRENYL-DIPHOSPHATE SYNTHASE PDSS1"/>
    <property type="match status" value="1"/>
</dbReference>
<evidence type="ECO:0000256" key="6">
    <source>
        <dbReference type="ARBA" id="ARBA00051506"/>
    </source>
</evidence>
<evidence type="ECO:0000256" key="1">
    <source>
        <dbReference type="ARBA" id="ARBA00001946"/>
    </source>
</evidence>
<sequence length="320" mass="34077">MSSFHDAVAPEFAAVNQMIVDRLHSDVALVENIGHYIVEGGGKRLRPVLTLLAARACGYRGERHISAAVIVEFIHTATLLHDDVVDLSTMRRGRKTANAEWGNAPSVLVGDFIYSRAFQMMVELGDLQLMQIMADATNVIAEGEVEQLVNAGNGQLGEPAYYSVIHKKTAKLFEAGAQLGATVAGASPAMVKALGDYGRQLGNAFQIVDDLLDYCGDESEIGKSLGDDLAEGKMTLPLIYARDHGSAEQAQLITGAINDKSNQQFVQLLAAVTSSGAIDYCKQAAHDQVVGAKAALAALPDSPEKTLLGELADFALARSH</sequence>
<evidence type="ECO:0000256" key="9">
    <source>
        <dbReference type="ARBA" id="ARBA00072473"/>
    </source>
</evidence>
<comment type="catalytic activity">
    <reaction evidence="6">
        <text>5 isopentenyl diphosphate + (2E,6E)-farnesyl diphosphate = all-trans-octaprenyl diphosphate + 5 diphosphate</text>
        <dbReference type="Rhea" id="RHEA:27798"/>
        <dbReference type="ChEBI" id="CHEBI:33019"/>
        <dbReference type="ChEBI" id="CHEBI:57711"/>
        <dbReference type="ChEBI" id="CHEBI:128769"/>
        <dbReference type="ChEBI" id="CHEBI:175763"/>
        <dbReference type="EC" id="2.5.1.90"/>
    </reaction>
</comment>
<dbReference type="CDD" id="cd00685">
    <property type="entry name" value="Trans_IPPS_HT"/>
    <property type="match status" value="1"/>
</dbReference>
<dbReference type="PANTHER" id="PTHR12001">
    <property type="entry name" value="GERANYLGERANYL PYROPHOSPHATE SYNTHASE"/>
    <property type="match status" value="1"/>
</dbReference>
<dbReference type="OrthoDB" id="9805316at2"/>
<comment type="cofactor">
    <cofactor evidence="1">
        <name>Mg(2+)</name>
        <dbReference type="ChEBI" id="CHEBI:18420"/>
    </cofactor>
</comment>
<dbReference type="GO" id="GO:0046872">
    <property type="term" value="F:metal ion binding"/>
    <property type="evidence" value="ECO:0007669"/>
    <property type="project" value="UniProtKB-KW"/>
</dbReference>
<evidence type="ECO:0000256" key="12">
    <source>
        <dbReference type="RuleBase" id="RU004466"/>
    </source>
</evidence>
<comment type="caution">
    <text evidence="13">The sequence shown here is derived from an EMBL/GenBank/DDBJ whole genome shotgun (WGS) entry which is preliminary data.</text>
</comment>
<comment type="function">
    <text evidence="7">Supplies octaprenyl diphosphate, the precursor for the side chain of the isoprenoid quinones ubiquinone and menaquinone.</text>
</comment>
<dbReference type="EMBL" id="SPIA01000001">
    <property type="protein sequence ID" value="TFH69223.1"/>
    <property type="molecule type" value="Genomic_DNA"/>
</dbReference>
<keyword evidence="5" id="KW-0460">Magnesium</keyword>
<evidence type="ECO:0000256" key="2">
    <source>
        <dbReference type="ARBA" id="ARBA00006706"/>
    </source>
</evidence>
<dbReference type="PROSITE" id="PS00723">
    <property type="entry name" value="POLYPRENYL_SYNTHASE_1"/>
    <property type="match status" value="1"/>
</dbReference>
<dbReference type="EC" id="2.5.1.90" evidence="8"/>